<feature type="region of interest" description="Disordered" evidence="2">
    <location>
        <begin position="647"/>
        <end position="671"/>
    </location>
</feature>
<protein>
    <submittedName>
        <fullName evidence="5">Ferredoxin oxidoreductase a-subunit</fullName>
    </submittedName>
</protein>
<dbReference type="InterPro" id="IPR002880">
    <property type="entry name" value="Pyrv_Fd/Flavodoxin_OxRdtase_N"/>
</dbReference>
<dbReference type="SUPFAM" id="SSF52518">
    <property type="entry name" value="Thiamin diphosphate-binding fold (THDP-binding)"/>
    <property type="match status" value="1"/>
</dbReference>
<feature type="compositionally biased region" description="Low complexity" evidence="2">
    <location>
        <begin position="300"/>
        <end position="310"/>
    </location>
</feature>
<feature type="compositionally biased region" description="Basic and acidic residues" evidence="2">
    <location>
        <begin position="529"/>
        <end position="539"/>
    </location>
</feature>
<feature type="compositionally biased region" description="Basic residues" evidence="2">
    <location>
        <begin position="285"/>
        <end position="299"/>
    </location>
</feature>
<feature type="region of interest" description="Disordered" evidence="2">
    <location>
        <begin position="433"/>
        <end position="567"/>
    </location>
</feature>
<feature type="domain" description="Pyruvate flavodoxin/ferredoxin oxidoreductase pyrimidine binding" evidence="4">
    <location>
        <begin position="336"/>
        <end position="453"/>
    </location>
</feature>
<dbReference type="AlphaFoldDB" id="Q9Z5X4"/>
<dbReference type="CDD" id="cd07034">
    <property type="entry name" value="TPP_PYR_PFOR_IOR-alpha_like"/>
    <property type="match status" value="1"/>
</dbReference>
<accession>Q9Z5X4</accession>
<dbReference type="Pfam" id="PF01855">
    <property type="entry name" value="POR_N"/>
    <property type="match status" value="1"/>
</dbReference>
<dbReference type="EMBL" id="AF119361">
    <property type="protein sequence ID" value="AAD17273.1"/>
    <property type="molecule type" value="Genomic_DNA"/>
</dbReference>
<feature type="domain" description="Pyruvate/ketoisovalerate oxidoreductase catalytic" evidence="3">
    <location>
        <begin position="61"/>
        <end position="206"/>
    </location>
</feature>
<feature type="region of interest" description="Disordered" evidence="2">
    <location>
        <begin position="1"/>
        <end position="68"/>
    </location>
</feature>
<dbReference type="GO" id="GO:0016903">
    <property type="term" value="F:oxidoreductase activity, acting on the aldehyde or oxo group of donors"/>
    <property type="evidence" value="ECO:0007669"/>
    <property type="project" value="InterPro"/>
</dbReference>
<dbReference type="InterPro" id="IPR029061">
    <property type="entry name" value="THDP-binding"/>
</dbReference>
<evidence type="ECO:0000256" key="1">
    <source>
        <dbReference type="ARBA" id="ARBA00023002"/>
    </source>
</evidence>
<dbReference type="InterPro" id="IPR019752">
    <property type="entry name" value="Pyrv/ketoisovalerate_OxRed_cat"/>
</dbReference>
<organism evidence="5">
    <name type="scientific">Frankia sp. (strain EuIK1)</name>
    <dbReference type="NCBI Taxonomy" id="47227"/>
    <lineage>
        <taxon>Bacteria</taxon>
        <taxon>Bacillati</taxon>
        <taxon>Actinomycetota</taxon>
        <taxon>Actinomycetes</taxon>
        <taxon>Frankiales</taxon>
        <taxon>Frankiaceae</taxon>
        <taxon>Frankia</taxon>
    </lineage>
</organism>
<reference evidence="5" key="1">
    <citation type="submission" date="1999-01" db="EMBL/GenBank/DDBJ databases">
        <title>Nif-gene organization and nucleotide sequences from Frankia EuIK1 strain.</title>
        <authorList>
            <person name="Chung-Sun A."/>
            <person name="Ji-Tae K."/>
            <person name="Won-Jin K."/>
            <person name="Won-Young Y."/>
        </authorList>
    </citation>
    <scope>NUCLEOTIDE SEQUENCE</scope>
    <source>
        <strain evidence="5">EuIK1</strain>
    </source>
</reference>
<evidence type="ECO:0000259" key="3">
    <source>
        <dbReference type="Pfam" id="PF01558"/>
    </source>
</evidence>
<dbReference type="Gene3D" id="3.40.50.970">
    <property type="match status" value="1"/>
</dbReference>
<proteinExistence type="predicted"/>
<name>Q9Z5X4_FRASE</name>
<evidence type="ECO:0000313" key="5">
    <source>
        <dbReference type="EMBL" id="AAD17273.1"/>
    </source>
</evidence>
<feature type="region of interest" description="Disordered" evidence="2">
    <location>
        <begin position="278"/>
        <end position="319"/>
    </location>
</feature>
<feature type="compositionally biased region" description="Low complexity" evidence="2">
    <location>
        <begin position="45"/>
        <end position="68"/>
    </location>
</feature>
<dbReference type="PANTHER" id="PTHR32154">
    <property type="entry name" value="PYRUVATE-FLAVODOXIN OXIDOREDUCTASE-RELATED"/>
    <property type="match status" value="1"/>
</dbReference>
<sequence>MIRFAGDSGDGMQLTGDRFGAQARGGRQRRGHAAGLPGPTSGRQPAPSAASRATSCTSPTTTSPPLVTSPTFLVAMNPAALKATLKDLRPGGVLIVDSGGVQRALAGEGRLRLRPADPTARWATTIVHAVDLTGLAVGATEGLGLKRKDAARTKNMFALGLVSWMFNQGTESTVAYLEKPFAKKPPEKPFAKKPPEILTGNLAALRGRGELRRHHRAFASPTSEPAALPPGTYRNMRGNRATRSVSSPPRHQAGMPLFLGAYPITPATDVLHELSKLTSHDVRHSRPRTRSRRSARRSAARSPACWASPSTSGARHGAQVPRRSACDLAGSCRWFIVNVQRGGPSTGLPTKTEQSDLLQALYGRHGEAPLPVLAGESPADCFDAAFEAAQMRAGGRRTPVILLSDSYIANGSEPWKVPSVEELPDLGIEFATKPNAVGKDGTPKFHPYARDPRTLARPLAIPGTPGLEHRHRWPGEGRRQRRALARPGQPRPDGPHPPEQGRRRQGAAAGGRRPERGARLRRPGAGDRLGLDLRADRRRLPARPRPGAGHRPGAPALPQPAAGEPRGRAVVLRHGAGAEMNLGQLGGLLRMHCGAEVVGYTQTRGLPFRAVELAAVFTRLVHGADLGDTEITSEDIRAAGGASTLGMSELGRSELGKDLGKDLGENKEAGK</sequence>
<dbReference type="PANTHER" id="PTHR32154:SF20">
    <property type="entry name" value="2-OXOGLUTARATE OXIDOREDUCTASE SUBUNIT KORA"/>
    <property type="match status" value="1"/>
</dbReference>
<dbReference type="Pfam" id="PF01558">
    <property type="entry name" value="POR"/>
    <property type="match status" value="1"/>
</dbReference>
<feature type="compositionally biased region" description="Low complexity" evidence="2">
    <location>
        <begin position="545"/>
        <end position="564"/>
    </location>
</feature>
<dbReference type="Gene3D" id="3.40.920.10">
    <property type="entry name" value="Pyruvate-ferredoxin oxidoreductase, PFOR, domain III"/>
    <property type="match status" value="1"/>
</dbReference>
<dbReference type="InterPro" id="IPR050722">
    <property type="entry name" value="Pyruvate:ferred/Flavod_OxRd"/>
</dbReference>
<evidence type="ECO:0000256" key="2">
    <source>
        <dbReference type="SAM" id="MobiDB-lite"/>
    </source>
</evidence>
<dbReference type="GO" id="GO:0006979">
    <property type="term" value="P:response to oxidative stress"/>
    <property type="evidence" value="ECO:0007669"/>
    <property type="project" value="TreeGrafter"/>
</dbReference>
<dbReference type="InterPro" id="IPR002869">
    <property type="entry name" value="Pyrv_flavodox_OxRed_cen"/>
</dbReference>
<feature type="compositionally biased region" description="Basic and acidic residues" evidence="2">
    <location>
        <begin position="493"/>
        <end position="502"/>
    </location>
</feature>
<feature type="region of interest" description="Disordered" evidence="2">
    <location>
        <begin position="216"/>
        <end position="235"/>
    </location>
</feature>
<dbReference type="GO" id="GO:0000287">
    <property type="term" value="F:magnesium ion binding"/>
    <property type="evidence" value="ECO:0007669"/>
    <property type="project" value="UniProtKB-ARBA"/>
</dbReference>
<dbReference type="SUPFAM" id="SSF53323">
    <property type="entry name" value="Pyruvate-ferredoxin oxidoreductase, PFOR, domain III"/>
    <property type="match status" value="1"/>
</dbReference>
<feature type="compositionally biased region" description="Basic and acidic residues" evidence="2">
    <location>
        <begin position="651"/>
        <end position="671"/>
    </location>
</feature>
<evidence type="ECO:0000259" key="4">
    <source>
        <dbReference type="Pfam" id="PF01855"/>
    </source>
</evidence>
<keyword evidence="1" id="KW-0560">Oxidoreductase</keyword>